<name>A0A1X1TIJ6_9MYCO</name>
<gene>
    <name evidence="2" type="ORF">AWC01_03405</name>
    <name evidence="1" type="ORF">MDOR_33690</name>
</gene>
<reference evidence="2 3" key="1">
    <citation type="submission" date="2016-01" db="EMBL/GenBank/DDBJ databases">
        <title>The new phylogeny of the genus Mycobacterium.</title>
        <authorList>
            <person name="Tarcisio F."/>
            <person name="Conor M."/>
            <person name="Antonella G."/>
            <person name="Elisabetta G."/>
            <person name="Giulia F.S."/>
            <person name="Sara T."/>
            <person name="Anna F."/>
            <person name="Clotilde B."/>
            <person name="Roberto B."/>
            <person name="Veronica D.S."/>
            <person name="Fabio R."/>
            <person name="Monica P."/>
            <person name="Olivier J."/>
            <person name="Enrico T."/>
            <person name="Nicola S."/>
        </authorList>
    </citation>
    <scope>NUCLEOTIDE SEQUENCE [LARGE SCALE GENOMIC DNA]</scope>
    <source>
        <strain evidence="2 3">DSM 44339</strain>
    </source>
</reference>
<sequence length="338" mass="36902">MASKPNAKAQAWPLFDAIVHQSPLKGRNPWTPDGAFAPDYETLRQLLAVPLQLGAETRSGVPALAIDVWIAYELRRAGLDPDAVWPRVEAPRVVDRDVLNFVRAVPKTLGRDDLLSRLRRGGGTGGVGTASANIAGKNYFKQVDVIMSSWQTGPELLISTKRMDSSFGKNAANRVEESYGDAKNLALRHPLAALGFAYSLRSTAYTEERRQFDWIVDLLIKLGREDDAYDACALIVPEWEGDAPPDTAPGIDDVVIDPDDVDVEDVDEESTANLTNQIASLPNVAVTLRHDLVPEELSPARFFSVLLTIVLGNSSITQHEQARVRRSEAASKGPPEDG</sequence>
<reference evidence="1 4" key="2">
    <citation type="journal article" date="2019" name="Emerg. Microbes Infect.">
        <title>Comprehensive subspecies identification of 175 nontuberculous mycobacteria species based on 7547 genomic profiles.</title>
        <authorList>
            <person name="Matsumoto Y."/>
            <person name="Kinjo T."/>
            <person name="Motooka D."/>
            <person name="Nabeya D."/>
            <person name="Jung N."/>
            <person name="Uechi K."/>
            <person name="Horii T."/>
            <person name="Iida T."/>
            <person name="Fujita J."/>
            <person name="Nakamura S."/>
        </authorList>
    </citation>
    <scope>NUCLEOTIDE SEQUENCE [LARGE SCALE GENOMIC DNA]</scope>
    <source>
        <strain evidence="1 4">JCM 12405</strain>
    </source>
</reference>
<dbReference type="AlphaFoldDB" id="A0A1X1TIJ6"/>
<evidence type="ECO:0000313" key="1">
    <source>
        <dbReference type="EMBL" id="BBZ09200.1"/>
    </source>
</evidence>
<keyword evidence="3" id="KW-1185">Reference proteome</keyword>
<dbReference type="REBASE" id="378428">
    <property type="entry name" value="Mdo12405ORF33680P"/>
</dbReference>
<accession>A0A1X1TIJ6</accession>
<dbReference type="KEGG" id="mdr:MDOR_33690"/>
<dbReference type="Proteomes" id="UP000193564">
    <property type="component" value="Unassembled WGS sequence"/>
</dbReference>
<reference evidence="1" key="3">
    <citation type="submission" date="2020-02" db="EMBL/GenBank/DDBJ databases">
        <authorList>
            <person name="Matsumoto Y."/>
            <person name="Motooka D."/>
            <person name="Nakamura S."/>
        </authorList>
    </citation>
    <scope>NUCLEOTIDE SEQUENCE</scope>
    <source>
        <strain evidence="1">JCM 12405</strain>
    </source>
</reference>
<dbReference type="EMBL" id="AP022605">
    <property type="protein sequence ID" value="BBZ09200.1"/>
    <property type="molecule type" value="Genomic_DNA"/>
</dbReference>
<evidence type="ECO:0000313" key="2">
    <source>
        <dbReference type="EMBL" id="ORV44338.1"/>
    </source>
</evidence>
<evidence type="ECO:0000313" key="4">
    <source>
        <dbReference type="Proteomes" id="UP000467201"/>
    </source>
</evidence>
<dbReference type="RefSeq" id="WP_085188247.1">
    <property type="nucleotide sequence ID" value="NZ_AP022605.1"/>
</dbReference>
<dbReference type="EMBL" id="LQOS01000013">
    <property type="protein sequence ID" value="ORV44338.1"/>
    <property type="molecule type" value="Genomic_DNA"/>
</dbReference>
<dbReference type="OrthoDB" id="8858560at2"/>
<evidence type="ECO:0000313" key="3">
    <source>
        <dbReference type="Proteomes" id="UP000193564"/>
    </source>
</evidence>
<dbReference type="Proteomes" id="UP000467201">
    <property type="component" value="Chromosome"/>
</dbReference>
<organism evidence="2 3">
    <name type="scientific">Mycolicibacterium doricum</name>
    <dbReference type="NCBI Taxonomy" id="126673"/>
    <lineage>
        <taxon>Bacteria</taxon>
        <taxon>Bacillati</taxon>
        <taxon>Actinomycetota</taxon>
        <taxon>Actinomycetes</taxon>
        <taxon>Mycobacteriales</taxon>
        <taxon>Mycobacteriaceae</taxon>
        <taxon>Mycolicibacterium</taxon>
    </lineage>
</organism>
<proteinExistence type="predicted"/>
<protein>
    <submittedName>
        <fullName evidence="2">Uncharacterized protein</fullName>
    </submittedName>
</protein>